<evidence type="ECO:0000313" key="2">
    <source>
        <dbReference type="Proteomes" id="UP000193484"/>
    </source>
</evidence>
<dbReference type="Pfam" id="PF01037">
    <property type="entry name" value="AsnC_trans_reg"/>
    <property type="match status" value="1"/>
</dbReference>
<dbReference type="RefSeq" id="WP_085092667.1">
    <property type="nucleotide sequence ID" value="NZ_AP022603.1"/>
</dbReference>
<dbReference type="InterPro" id="IPR019887">
    <property type="entry name" value="Tscrpt_reg_AsnC/Lrp_C"/>
</dbReference>
<dbReference type="PROSITE" id="PS50956">
    <property type="entry name" value="HTH_ASNC_2"/>
    <property type="match status" value="1"/>
</dbReference>
<dbReference type="InterPro" id="IPR019888">
    <property type="entry name" value="Tscrpt_reg_AsnC-like"/>
</dbReference>
<dbReference type="GO" id="GO:0043565">
    <property type="term" value="F:sequence-specific DNA binding"/>
    <property type="evidence" value="ECO:0007669"/>
    <property type="project" value="InterPro"/>
</dbReference>
<proteinExistence type="predicted"/>
<dbReference type="STRING" id="1793.AWC04_02115"/>
<dbReference type="PROSITE" id="PS00519">
    <property type="entry name" value="HTH_ASNC_1"/>
    <property type="match status" value="1"/>
</dbReference>
<dbReference type="Proteomes" id="UP000193484">
    <property type="component" value="Unassembled WGS sequence"/>
</dbReference>
<dbReference type="Gene3D" id="1.10.10.10">
    <property type="entry name" value="Winged helix-like DNA-binding domain superfamily/Winged helix DNA-binding domain"/>
    <property type="match status" value="1"/>
</dbReference>
<evidence type="ECO:0000313" key="1">
    <source>
        <dbReference type="EMBL" id="ORV08494.1"/>
    </source>
</evidence>
<dbReference type="PANTHER" id="PTHR30154:SF34">
    <property type="entry name" value="TRANSCRIPTIONAL REGULATOR AZLB"/>
    <property type="match status" value="1"/>
</dbReference>
<accession>A0A1X1RL00</accession>
<dbReference type="SMART" id="SM00344">
    <property type="entry name" value="HTH_ASNC"/>
    <property type="match status" value="1"/>
</dbReference>
<dbReference type="EMBL" id="LQOJ01000015">
    <property type="protein sequence ID" value="ORV08494.1"/>
    <property type="molecule type" value="Genomic_DNA"/>
</dbReference>
<dbReference type="CDD" id="cd00090">
    <property type="entry name" value="HTH_ARSR"/>
    <property type="match status" value="1"/>
</dbReference>
<dbReference type="SUPFAM" id="SSF54909">
    <property type="entry name" value="Dimeric alpha+beta barrel"/>
    <property type="match status" value="1"/>
</dbReference>
<comment type="caution">
    <text evidence="1">The sequence shown here is derived from an EMBL/GenBank/DDBJ whole genome shotgun (WGS) entry which is preliminary data.</text>
</comment>
<dbReference type="InterPro" id="IPR000485">
    <property type="entry name" value="AsnC-type_HTH_dom"/>
</dbReference>
<dbReference type="InterPro" id="IPR019885">
    <property type="entry name" value="Tscrpt_reg_HTH_AsnC-type_CS"/>
</dbReference>
<dbReference type="Gene3D" id="3.30.70.920">
    <property type="match status" value="1"/>
</dbReference>
<sequence>MDAIDRKILAELQVQGRISTTDLAARVGLTVAPTHRRIRDLEAAGAIVGYRAVIDPKALGLNFEALVFVTMKQEDRATLLGFEEAAAAVPNILQAYRLFGDPDFLLRVRTADLESYTRLQDDVLALLPGVQRFTSTLVMKDVVGDRPYPTG</sequence>
<dbReference type="OrthoDB" id="5243753at2"/>
<dbReference type="InterPro" id="IPR036390">
    <property type="entry name" value="WH_DNA-bd_sf"/>
</dbReference>
<dbReference type="PRINTS" id="PR00033">
    <property type="entry name" value="HTHASNC"/>
</dbReference>
<protein>
    <submittedName>
        <fullName evidence="1">AsnC family transcriptional regulator</fullName>
    </submittedName>
</protein>
<dbReference type="GO" id="GO:0043200">
    <property type="term" value="P:response to amino acid"/>
    <property type="evidence" value="ECO:0007669"/>
    <property type="project" value="TreeGrafter"/>
</dbReference>
<organism evidence="1 2">
    <name type="scientific">Mycolicibacterium fallax</name>
    <name type="common">Mycobacterium fallax</name>
    <dbReference type="NCBI Taxonomy" id="1793"/>
    <lineage>
        <taxon>Bacteria</taxon>
        <taxon>Bacillati</taxon>
        <taxon>Actinomycetota</taxon>
        <taxon>Actinomycetes</taxon>
        <taxon>Mycobacteriales</taxon>
        <taxon>Mycobacteriaceae</taxon>
        <taxon>Mycolicibacterium</taxon>
    </lineage>
</organism>
<dbReference type="SUPFAM" id="SSF46785">
    <property type="entry name" value="Winged helix' DNA-binding domain"/>
    <property type="match status" value="1"/>
</dbReference>
<gene>
    <name evidence="1" type="ORF">AWC04_02115</name>
</gene>
<reference evidence="1 2" key="1">
    <citation type="submission" date="2016-01" db="EMBL/GenBank/DDBJ databases">
        <title>The new phylogeny of the genus Mycobacterium.</title>
        <authorList>
            <person name="Tarcisio F."/>
            <person name="Conor M."/>
            <person name="Antonella G."/>
            <person name="Elisabetta G."/>
            <person name="Giulia F.S."/>
            <person name="Sara T."/>
            <person name="Anna F."/>
            <person name="Clotilde B."/>
            <person name="Roberto B."/>
            <person name="Veronica D.S."/>
            <person name="Fabio R."/>
            <person name="Monica P."/>
            <person name="Olivier J."/>
            <person name="Enrico T."/>
            <person name="Nicola S."/>
        </authorList>
    </citation>
    <scope>NUCLEOTIDE SEQUENCE [LARGE SCALE GENOMIC DNA]</scope>
    <source>
        <strain evidence="1 2">DSM 44179</strain>
    </source>
</reference>
<dbReference type="InterPro" id="IPR036388">
    <property type="entry name" value="WH-like_DNA-bd_sf"/>
</dbReference>
<dbReference type="AlphaFoldDB" id="A0A1X1RL00"/>
<name>A0A1X1RL00_MYCFA</name>
<keyword evidence="2" id="KW-1185">Reference proteome</keyword>
<dbReference type="GO" id="GO:0005829">
    <property type="term" value="C:cytosol"/>
    <property type="evidence" value="ECO:0007669"/>
    <property type="project" value="TreeGrafter"/>
</dbReference>
<dbReference type="Pfam" id="PF13404">
    <property type="entry name" value="HTH_AsnC-type"/>
    <property type="match status" value="1"/>
</dbReference>
<dbReference type="InterPro" id="IPR011008">
    <property type="entry name" value="Dimeric_a/b-barrel"/>
</dbReference>
<dbReference type="PANTHER" id="PTHR30154">
    <property type="entry name" value="LEUCINE-RESPONSIVE REGULATORY PROTEIN"/>
    <property type="match status" value="1"/>
</dbReference>
<dbReference type="InterPro" id="IPR011991">
    <property type="entry name" value="ArsR-like_HTH"/>
</dbReference>